<keyword evidence="2" id="KW-1185">Reference proteome</keyword>
<dbReference type="EMBL" id="BFAA01004733">
    <property type="protein sequence ID" value="GCB70558.1"/>
    <property type="molecule type" value="Genomic_DNA"/>
</dbReference>
<dbReference type="Proteomes" id="UP000288216">
    <property type="component" value="Unassembled WGS sequence"/>
</dbReference>
<protein>
    <submittedName>
        <fullName evidence="1">Uncharacterized protein</fullName>
    </submittedName>
</protein>
<gene>
    <name evidence="1" type="ORF">scyTo_0010803</name>
</gene>
<accession>A0A401PBR1</accession>
<sequence>MRTPPQLEDVKASNENHAVLMVLVTSCPGDPVKDEEEIFYSYSSPASSFNSWKIHCYHSKRANNCDRW</sequence>
<reference evidence="1 2" key="1">
    <citation type="journal article" date="2018" name="Nat. Ecol. Evol.">
        <title>Shark genomes provide insights into elasmobranch evolution and the origin of vertebrates.</title>
        <authorList>
            <person name="Hara Y"/>
            <person name="Yamaguchi K"/>
            <person name="Onimaru K"/>
            <person name="Kadota M"/>
            <person name="Koyanagi M"/>
            <person name="Keeley SD"/>
            <person name="Tatsumi K"/>
            <person name="Tanaka K"/>
            <person name="Motone F"/>
            <person name="Kageyama Y"/>
            <person name="Nozu R"/>
            <person name="Adachi N"/>
            <person name="Nishimura O"/>
            <person name="Nakagawa R"/>
            <person name="Tanegashima C"/>
            <person name="Kiyatake I"/>
            <person name="Matsumoto R"/>
            <person name="Murakumo K"/>
            <person name="Nishida K"/>
            <person name="Terakita A"/>
            <person name="Kuratani S"/>
            <person name="Sato K"/>
            <person name="Hyodo S Kuraku.S."/>
        </authorList>
    </citation>
    <scope>NUCLEOTIDE SEQUENCE [LARGE SCALE GENOMIC DNA]</scope>
</reference>
<evidence type="ECO:0000313" key="2">
    <source>
        <dbReference type="Proteomes" id="UP000288216"/>
    </source>
</evidence>
<evidence type="ECO:0000313" key="1">
    <source>
        <dbReference type="EMBL" id="GCB70558.1"/>
    </source>
</evidence>
<proteinExistence type="predicted"/>
<name>A0A401PBR1_SCYTO</name>
<organism evidence="1 2">
    <name type="scientific">Scyliorhinus torazame</name>
    <name type="common">Cloudy catshark</name>
    <name type="synonym">Catulus torazame</name>
    <dbReference type="NCBI Taxonomy" id="75743"/>
    <lineage>
        <taxon>Eukaryota</taxon>
        <taxon>Metazoa</taxon>
        <taxon>Chordata</taxon>
        <taxon>Craniata</taxon>
        <taxon>Vertebrata</taxon>
        <taxon>Chondrichthyes</taxon>
        <taxon>Elasmobranchii</taxon>
        <taxon>Galeomorphii</taxon>
        <taxon>Galeoidea</taxon>
        <taxon>Carcharhiniformes</taxon>
        <taxon>Scyliorhinidae</taxon>
        <taxon>Scyliorhinus</taxon>
    </lineage>
</organism>
<dbReference type="PROSITE" id="PS51257">
    <property type="entry name" value="PROKAR_LIPOPROTEIN"/>
    <property type="match status" value="1"/>
</dbReference>
<comment type="caution">
    <text evidence="1">The sequence shown here is derived from an EMBL/GenBank/DDBJ whole genome shotgun (WGS) entry which is preliminary data.</text>
</comment>
<dbReference type="AlphaFoldDB" id="A0A401PBR1"/>